<evidence type="ECO:0000313" key="2">
    <source>
        <dbReference type="Proteomes" id="UP000076532"/>
    </source>
</evidence>
<sequence length="152" mass="17069">MSVEWEACEFTYLLTSRRQYSRARARCRDHQVKIARFDGGVIGRGQICQAGEPRRQPDGVFPPQPRCLEAAPAAVKAWALRPSTATKSPKENQHLETKVNVISENSIFFLQAQLINYEYFGGKIVGPILHTGHEELRTATWARPSPAPPNAR</sequence>
<dbReference type="Proteomes" id="UP000076532">
    <property type="component" value="Unassembled WGS sequence"/>
</dbReference>
<evidence type="ECO:0000313" key="1">
    <source>
        <dbReference type="EMBL" id="KZP02712.1"/>
    </source>
</evidence>
<name>A0A167T9V0_9AGAM</name>
<proteinExistence type="predicted"/>
<dbReference type="AlphaFoldDB" id="A0A167T9V0"/>
<reference evidence="1 2" key="1">
    <citation type="journal article" date="2016" name="Mol. Biol. Evol.">
        <title>Comparative Genomics of Early-Diverging Mushroom-Forming Fungi Provides Insights into the Origins of Lignocellulose Decay Capabilities.</title>
        <authorList>
            <person name="Nagy L.G."/>
            <person name="Riley R."/>
            <person name="Tritt A."/>
            <person name="Adam C."/>
            <person name="Daum C."/>
            <person name="Floudas D."/>
            <person name="Sun H."/>
            <person name="Yadav J.S."/>
            <person name="Pangilinan J."/>
            <person name="Larsson K.H."/>
            <person name="Matsuura K."/>
            <person name="Barry K."/>
            <person name="Labutti K."/>
            <person name="Kuo R."/>
            <person name="Ohm R.A."/>
            <person name="Bhattacharya S.S."/>
            <person name="Shirouzu T."/>
            <person name="Yoshinaga Y."/>
            <person name="Martin F.M."/>
            <person name="Grigoriev I.V."/>
            <person name="Hibbett D.S."/>
        </authorList>
    </citation>
    <scope>NUCLEOTIDE SEQUENCE [LARGE SCALE GENOMIC DNA]</scope>
    <source>
        <strain evidence="1 2">CBS 109695</strain>
    </source>
</reference>
<keyword evidence="2" id="KW-1185">Reference proteome</keyword>
<accession>A0A167T9V0</accession>
<organism evidence="1 2">
    <name type="scientific">Athelia psychrophila</name>
    <dbReference type="NCBI Taxonomy" id="1759441"/>
    <lineage>
        <taxon>Eukaryota</taxon>
        <taxon>Fungi</taxon>
        <taxon>Dikarya</taxon>
        <taxon>Basidiomycota</taxon>
        <taxon>Agaricomycotina</taxon>
        <taxon>Agaricomycetes</taxon>
        <taxon>Agaricomycetidae</taxon>
        <taxon>Atheliales</taxon>
        <taxon>Atheliaceae</taxon>
        <taxon>Athelia</taxon>
    </lineage>
</organism>
<gene>
    <name evidence="1" type="ORF">FIBSPDRAFT_905599</name>
</gene>
<protein>
    <submittedName>
        <fullName evidence="1">Uncharacterized protein</fullName>
    </submittedName>
</protein>
<dbReference type="EMBL" id="KV418350">
    <property type="protein sequence ID" value="KZP02712.1"/>
    <property type="molecule type" value="Genomic_DNA"/>
</dbReference>